<protein>
    <submittedName>
        <fullName evidence="2">Uncharacterized protein</fullName>
    </submittedName>
</protein>
<evidence type="ECO:0000313" key="2">
    <source>
        <dbReference type="EMBL" id="VEL31022.1"/>
    </source>
</evidence>
<dbReference type="AlphaFoldDB" id="A0A3S5BMV9"/>
<gene>
    <name evidence="2" type="ORF">PXEA_LOCUS24462</name>
</gene>
<feature type="compositionally biased region" description="Basic residues" evidence="1">
    <location>
        <begin position="93"/>
        <end position="102"/>
    </location>
</feature>
<proteinExistence type="predicted"/>
<comment type="caution">
    <text evidence="2">The sequence shown here is derived from an EMBL/GenBank/DDBJ whole genome shotgun (WGS) entry which is preliminary data.</text>
</comment>
<accession>A0A3S5BMV9</accession>
<reference evidence="2" key="1">
    <citation type="submission" date="2018-11" db="EMBL/GenBank/DDBJ databases">
        <authorList>
            <consortium name="Pathogen Informatics"/>
        </authorList>
    </citation>
    <scope>NUCLEOTIDE SEQUENCE</scope>
</reference>
<evidence type="ECO:0000256" key="1">
    <source>
        <dbReference type="SAM" id="MobiDB-lite"/>
    </source>
</evidence>
<feature type="compositionally biased region" description="Low complexity" evidence="1">
    <location>
        <begin position="71"/>
        <end position="92"/>
    </location>
</feature>
<feature type="region of interest" description="Disordered" evidence="1">
    <location>
        <begin position="70"/>
        <end position="107"/>
    </location>
</feature>
<dbReference type="Proteomes" id="UP000784294">
    <property type="component" value="Unassembled WGS sequence"/>
</dbReference>
<feature type="non-terminal residue" evidence="2">
    <location>
        <position position="195"/>
    </location>
</feature>
<name>A0A3S5BMV9_9PLAT</name>
<dbReference type="EMBL" id="CAAALY010117827">
    <property type="protein sequence ID" value="VEL31022.1"/>
    <property type="molecule type" value="Genomic_DNA"/>
</dbReference>
<keyword evidence="3" id="KW-1185">Reference proteome</keyword>
<evidence type="ECO:0000313" key="3">
    <source>
        <dbReference type="Proteomes" id="UP000784294"/>
    </source>
</evidence>
<organism evidence="2 3">
    <name type="scientific">Protopolystoma xenopodis</name>
    <dbReference type="NCBI Taxonomy" id="117903"/>
    <lineage>
        <taxon>Eukaryota</taxon>
        <taxon>Metazoa</taxon>
        <taxon>Spiralia</taxon>
        <taxon>Lophotrochozoa</taxon>
        <taxon>Platyhelminthes</taxon>
        <taxon>Monogenea</taxon>
        <taxon>Polyopisthocotylea</taxon>
        <taxon>Polystomatidea</taxon>
        <taxon>Polystomatidae</taxon>
        <taxon>Protopolystoma</taxon>
    </lineage>
</organism>
<dbReference type="OrthoDB" id="1881at2759"/>
<sequence>MFVFARTCTYVYASLVDSDDEGCEPDSFHDPLNCRQRKDGTLAWPTTHLRGLKPLVPEETSCLHYSRGAMAGPRSALSPPSASRSGHSSNNSHLHHTRHFHAGKGDDVSSVGEASGCICTWRLTFPQPAAQYLAFRQRLDTHFVSLENITITEEFDSSSDEARTTCDSPHSLSSALAAKYSSSVNHSPHQRPEHD</sequence>